<keyword evidence="2" id="KW-0813">Transport</keyword>
<dbReference type="PROSITE" id="PS50006">
    <property type="entry name" value="FHA_DOMAIN"/>
    <property type="match status" value="2"/>
</dbReference>
<dbReference type="SMART" id="SM00382">
    <property type="entry name" value="AAA"/>
    <property type="match status" value="1"/>
</dbReference>
<feature type="compositionally biased region" description="Pro residues" evidence="9">
    <location>
        <begin position="150"/>
        <end position="171"/>
    </location>
</feature>
<dbReference type="SUPFAM" id="SSF52540">
    <property type="entry name" value="P-loop containing nucleoside triphosphate hydrolases"/>
    <property type="match status" value="1"/>
</dbReference>
<evidence type="ECO:0000259" key="11">
    <source>
        <dbReference type="PROSITE" id="PS50006"/>
    </source>
</evidence>
<feature type="transmembrane region" description="Helical" evidence="10">
    <location>
        <begin position="862"/>
        <end position="882"/>
    </location>
</feature>
<dbReference type="InterPro" id="IPR008984">
    <property type="entry name" value="SMAD_FHA_dom_sf"/>
</dbReference>
<keyword evidence="4 10" id="KW-0812">Transmembrane</keyword>
<comment type="subcellular location">
    <subcellularLocation>
        <location evidence="1">Membrane</location>
        <topology evidence="1">Multi-pass membrane protein</topology>
    </subcellularLocation>
</comment>
<evidence type="ECO:0000256" key="1">
    <source>
        <dbReference type="ARBA" id="ARBA00004141"/>
    </source>
</evidence>
<dbReference type="SUPFAM" id="SSF49879">
    <property type="entry name" value="SMAD/FHA domain"/>
    <property type="match status" value="2"/>
</dbReference>
<protein>
    <submittedName>
        <fullName evidence="13">ABC transporter ATP-binding protein</fullName>
    </submittedName>
</protein>
<feature type="transmembrane region" description="Helical" evidence="10">
    <location>
        <begin position="719"/>
        <end position="743"/>
    </location>
</feature>
<feature type="compositionally biased region" description="Low complexity" evidence="9">
    <location>
        <begin position="598"/>
        <end position="609"/>
    </location>
</feature>
<evidence type="ECO:0000256" key="6">
    <source>
        <dbReference type="ARBA" id="ARBA00022840"/>
    </source>
</evidence>
<feature type="region of interest" description="Disordered" evidence="9">
    <location>
        <begin position="593"/>
        <end position="617"/>
    </location>
</feature>
<sequence>MTAAAPPVLTVRFDGSERTFAAGHDVVIGRDLRADMRITHPLISRAHLLLRFDQGRWLAIDNGSLNGTFVNGRRVPVVDIHDGATLNIGNPDGPLLRFEVGRHQGLVGRPPETESMRLPAGATQSAGGAWSAAPAPPPAPVPGRPHGRVAPPPLRPHPGPPPPPHGQPVYPPAAGRHSAYAPGPAHPVNAPPPPPPPSPNFHPHPPMPGGGAPPAAPQTQLSPVADKPPEVGNLATKMFNALMPSRSGAFQKPIGAQTIGRATDNDIVIQDVLASRHHAFMTQTPLGTEIRDAHSVNGTFVNGVRVGSALLTEGDVVTIGNVDLVFTRDTLVRRTEAATRTGGLEVNSVCYTVDHGKQLLDHVSLTARPGTLTAIIGGSGAGKTTLSRVIVGYTNPTSGSVTFEGHDIHSEYASMRSRIGMVPQDDVVHRQLTVNQALNYAAELRLPPDTSKQERAQIVAQVLEELDMTRHADTRVDNLSGGQRKRASVALELLTQPSLLLLDEPTSGLDPALDRQVMLMMRQLADAGRVVLVVTHSVSYLDVCDQILLIAPGGKTAFCGPPDQVEAAMGTRNWADIFAKVGADPDEANRRFKERNQQSEQAPSPQSPADLGEPPKTDLWRQLSTVARRQVRLVVSDRGYTIFLAVLPFLIGALSLTVKGPTPGLGPADPLGPAPTQPQYIMVLLNIGAVFMGTALTIRDLIGERPIFRREQAVGLSTTAYLLAKIAVFCVFATAQAAVATFIVRLGKGAPTAHPPLFGNSTFALFITVAGTCVASAMLGLLLSAVAQSNEQIMPLLVVSIMSQLVFSSGMIPVYQRFGLEELAWLTPARWGYAAGASSIDFPSLVKVKQIPTNDPIWQHSVHILLFDLGMLALLSIAYTGFVRWHIRLKRH</sequence>
<feature type="transmembrane region" description="Helical" evidence="10">
    <location>
        <begin position="793"/>
        <end position="815"/>
    </location>
</feature>
<dbReference type="InterPro" id="IPR003593">
    <property type="entry name" value="AAA+_ATPase"/>
</dbReference>
<dbReference type="AlphaFoldDB" id="A0AAJ3TU30"/>
<dbReference type="FunFam" id="3.40.50.300:FF:000474">
    <property type="entry name" value="Putative ABC transporter ATP-binding subunit"/>
    <property type="match status" value="1"/>
</dbReference>
<dbReference type="InterPro" id="IPR050352">
    <property type="entry name" value="ABCG_transporters"/>
</dbReference>
<evidence type="ECO:0000256" key="8">
    <source>
        <dbReference type="ARBA" id="ARBA00023136"/>
    </source>
</evidence>
<keyword evidence="14" id="KW-1185">Reference proteome</keyword>
<dbReference type="Pfam" id="PF00498">
    <property type="entry name" value="FHA"/>
    <property type="match status" value="2"/>
</dbReference>
<feature type="region of interest" description="Disordered" evidence="9">
    <location>
        <begin position="105"/>
        <end position="231"/>
    </location>
</feature>
<dbReference type="Gene3D" id="3.40.50.300">
    <property type="entry name" value="P-loop containing nucleotide triphosphate hydrolases"/>
    <property type="match status" value="1"/>
</dbReference>
<evidence type="ECO:0000313" key="14">
    <source>
        <dbReference type="Proteomes" id="UP000193387"/>
    </source>
</evidence>
<keyword evidence="8 10" id="KW-0472">Membrane</keyword>
<feature type="domain" description="FHA" evidence="11">
    <location>
        <begin position="26"/>
        <end position="75"/>
    </location>
</feature>
<dbReference type="InterPro" id="IPR003439">
    <property type="entry name" value="ABC_transporter-like_ATP-bd"/>
</dbReference>
<evidence type="ECO:0000256" key="9">
    <source>
        <dbReference type="SAM" id="MobiDB-lite"/>
    </source>
</evidence>
<dbReference type="GO" id="GO:0005524">
    <property type="term" value="F:ATP binding"/>
    <property type="evidence" value="ECO:0007669"/>
    <property type="project" value="UniProtKB-KW"/>
</dbReference>
<reference evidence="13 14" key="1">
    <citation type="submission" date="2016-01" db="EMBL/GenBank/DDBJ databases">
        <title>The new phylogeny of the genus Mycobacterium.</title>
        <authorList>
            <person name="Tarcisio F."/>
            <person name="Conor M."/>
            <person name="Antonella G."/>
            <person name="Elisabetta G."/>
            <person name="Giulia F.S."/>
            <person name="Sara T."/>
            <person name="Anna F."/>
            <person name="Clotilde B."/>
            <person name="Roberto B."/>
            <person name="Veronica D.S."/>
            <person name="Fabio R."/>
            <person name="Monica P."/>
            <person name="Olivier J."/>
            <person name="Enrico T."/>
            <person name="Nicola S."/>
        </authorList>
    </citation>
    <scope>NUCLEOTIDE SEQUENCE [LARGE SCALE GENOMIC DNA]</scope>
    <source>
        <strain evidence="13 14">DSM 44616</strain>
    </source>
</reference>
<feature type="transmembrane region" description="Helical" evidence="10">
    <location>
        <begin position="678"/>
        <end position="698"/>
    </location>
</feature>
<dbReference type="EMBL" id="LQPR01000082">
    <property type="protein sequence ID" value="ORW64384.1"/>
    <property type="molecule type" value="Genomic_DNA"/>
</dbReference>
<dbReference type="Proteomes" id="UP000193387">
    <property type="component" value="Unassembled WGS sequence"/>
</dbReference>
<evidence type="ECO:0000256" key="10">
    <source>
        <dbReference type="SAM" id="Phobius"/>
    </source>
</evidence>
<dbReference type="InterPro" id="IPR027417">
    <property type="entry name" value="P-loop_NTPase"/>
</dbReference>
<evidence type="ECO:0000313" key="13">
    <source>
        <dbReference type="EMBL" id="ORW64384.1"/>
    </source>
</evidence>
<dbReference type="PANTHER" id="PTHR48041">
    <property type="entry name" value="ABC TRANSPORTER G FAMILY MEMBER 28"/>
    <property type="match status" value="1"/>
</dbReference>
<dbReference type="PROSITE" id="PS50893">
    <property type="entry name" value="ABC_TRANSPORTER_2"/>
    <property type="match status" value="1"/>
</dbReference>
<dbReference type="GO" id="GO:0016887">
    <property type="term" value="F:ATP hydrolysis activity"/>
    <property type="evidence" value="ECO:0007669"/>
    <property type="project" value="InterPro"/>
</dbReference>
<feature type="compositionally biased region" description="Pro residues" evidence="9">
    <location>
        <begin position="134"/>
        <end position="143"/>
    </location>
</feature>
<keyword evidence="3" id="KW-0597">Phosphoprotein</keyword>
<dbReference type="Gene3D" id="2.60.200.20">
    <property type="match status" value="2"/>
</dbReference>
<dbReference type="RefSeq" id="WP_085258431.1">
    <property type="nucleotide sequence ID" value="NZ_AP022573.1"/>
</dbReference>
<proteinExistence type="predicted"/>
<evidence type="ECO:0000256" key="5">
    <source>
        <dbReference type="ARBA" id="ARBA00022741"/>
    </source>
</evidence>
<evidence type="ECO:0000256" key="7">
    <source>
        <dbReference type="ARBA" id="ARBA00022989"/>
    </source>
</evidence>
<organism evidence="13 14">
    <name type="scientific">Mycobacterium saskatchewanense</name>
    <dbReference type="NCBI Taxonomy" id="220927"/>
    <lineage>
        <taxon>Bacteria</taxon>
        <taxon>Bacillati</taxon>
        <taxon>Actinomycetota</taxon>
        <taxon>Actinomycetes</taxon>
        <taxon>Mycobacteriales</taxon>
        <taxon>Mycobacteriaceae</taxon>
        <taxon>Mycobacterium</taxon>
        <taxon>Mycobacterium simiae complex</taxon>
    </lineage>
</organism>
<comment type="caution">
    <text evidence="13">The sequence shown here is derived from an EMBL/GenBank/DDBJ whole genome shotgun (WGS) entry which is preliminary data.</text>
</comment>
<name>A0AAJ3TU30_9MYCO</name>
<dbReference type="PROSITE" id="PS00211">
    <property type="entry name" value="ABC_TRANSPORTER_1"/>
    <property type="match status" value="1"/>
</dbReference>
<dbReference type="GO" id="GO:0016020">
    <property type="term" value="C:membrane"/>
    <property type="evidence" value="ECO:0007669"/>
    <property type="project" value="UniProtKB-SubCell"/>
</dbReference>
<feature type="domain" description="ABC transporter" evidence="12">
    <location>
        <begin position="344"/>
        <end position="577"/>
    </location>
</feature>
<dbReference type="PANTHER" id="PTHR48041:SF139">
    <property type="entry name" value="PROTEIN SCARLET"/>
    <property type="match status" value="1"/>
</dbReference>
<dbReference type="Pfam" id="PF01061">
    <property type="entry name" value="ABC2_membrane"/>
    <property type="match status" value="1"/>
</dbReference>
<dbReference type="GO" id="GO:0140359">
    <property type="term" value="F:ABC-type transporter activity"/>
    <property type="evidence" value="ECO:0007669"/>
    <property type="project" value="InterPro"/>
</dbReference>
<dbReference type="InterPro" id="IPR017871">
    <property type="entry name" value="ABC_transporter-like_CS"/>
</dbReference>
<feature type="domain" description="FHA" evidence="11">
    <location>
        <begin position="257"/>
        <end position="306"/>
    </location>
</feature>
<evidence type="ECO:0000256" key="2">
    <source>
        <dbReference type="ARBA" id="ARBA00022448"/>
    </source>
</evidence>
<evidence type="ECO:0000259" key="12">
    <source>
        <dbReference type="PROSITE" id="PS50893"/>
    </source>
</evidence>
<keyword evidence="7 10" id="KW-1133">Transmembrane helix</keyword>
<dbReference type="InterPro" id="IPR000253">
    <property type="entry name" value="FHA_dom"/>
</dbReference>
<keyword evidence="5" id="KW-0547">Nucleotide-binding</keyword>
<dbReference type="SMART" id="SM00240">
    <property type="entry name" value="FHA"/>
    <property type="match status" value="2"/>
</dbReference>
<dbReference type="CDD" id="cd22694">
    <property type="entry name" value="FHA_Rv1747-like_rpt1"/>
    <property type="match status" value="1"/>
</dbReference>
<feature type="transmembrane region" description="Helical" evidence="10">
    <location>
        <begin position="763"/>
        <end position="786"/>
    </location>
</feature>
<evidence type="ECO:0000256" key="3">
    <source>
        <dbReference type="ARBA" id="ARBA00022553"/>
    </source>
</evidence>
<dbReference type="Pfam" id="PF00005">
    <property type="entry name" value="ABC_tran"/>
    <property type="match status" value="1"/>
</dbReference>
<accession>A0AAJ3TU30</accession>
<dbReference type="InterPro" id="IPR013525">
    <property type="entry name" value="ABC2_TM"/>
</dbReference>
<evidence type="ECO:0000256" key="4">
    <source>
        <dbReference type="ARBA" id="ARBA00022692"/>
    </source>
</evidence>
<gene>
    <name evidence="13" type="ORF">AWC23_25555</name>
</gene>
<feature type="compositionally biased region" description="Pro residues" evidence="9">
    <location>
        <begin position="189"/>
        <end position="208"/>
    </location>
</feature>
<keyword evidence="6 13" id="KW-0067">ATP-binding</keyword>